<evidence type="ECO:0000256" key="6">
    <source>
        <dbReference type="ARBA" id="ARBA00022827"/>
    </source>
</evidence>
<dbReference type="STRING" id="10195.A0A3M7SZ63"/>
<dbReference type="InterPro" id="IPR028202">
    <property type="entry name" value="Reductase_C"/>
</dbReference>
<dbReference type="InterPro" id="IPR016156">
    <property type="entry name" value="FAD/NAD-linked_Rdtase_dimer_sf"/>
</dbReference>
<dbReference type="InterPro" id="IPR036188">
    <property type="entry name" value="FAD/NAD-bd_sf"/>
</dbReference>
<evidence type="ECO:0000256" key="4">
    <source>
        <dbReference type="ARBA" id="ARBA00022714"/>
    </source>
</evidence>
<dbReference type="PRINTS" id="PR00368">
    <property type="entry name" value="FADPNR"/>
</dbReference>
<dbReference type="Pfam" id="PF07992">
    <property type="entry name" value="Pyr_redox_2"/>
    <property type="match status" value="1"/>
</dbReference>
<comment type="similarity">
    <text evidence="2">Belongs to the FAD-dependent oxidoreductase family.</text>
</comment>
<dbReference type="Proteomes" id="UP000276133">
    <property type="component" value="Unassembled WGS sequence"/>
</dbReference>
<dbReference type="EMBL" id="REGN01000557">
    <property type="protein sequence ID" value="RNA41113.1"/>
    <property type="molecule type" value="Genomic_DNA"/>
</dbReference>
<dbReference type="SUPFAM" id="SSF55424">
    <property type="entry name" value="FAD/NAD-linked reductases, dimerisation (C-terminal) domain"/>
    <property type="match status" value="1"/>
</dbReference>
<dbReference type="GO" id="GO:0016651">
    <property type="term" value="F:oxidoreductase activity, acting on NAD(P)H"/>
    <property type="evidence" value="ECO:0007669"/>
    <property type="project" value="TreeGrafter"/>
</dbReference>
<dbReference type="PANTHER" id="PTHR43557">
    <property type="entry name" value="APOPTOSIS-INDUCING FACTOR 1"/>
    <property type="match status" value="1"/>
</dbReference>
<dbReference type="InterPro" id="IPR017941">
    <property type="entry name" value="Rieske_2Fe-2S"/>
</dbReference>
<evidence type="ECO:0000256" key="9">
    <source>
        <dbReference type="ARBA" id="ARBA00023014"/>
    </source>
</evidence>
<comment type="cofactor">
    <cofactor evidence="1">
        <name>FAD</name>
        <dbReference type="ChEBI" id="CHEBI:57692"/>
    </cofactor>
</comment>
<dbReference type="Gene3D" id="3.30.390.30">
    <property type="match status" value="1"/>
</dbReference>
<dbReference type="OrthoDB" id="432169at2759"/>
<dbReference type="Pfam" id="PF00355">
    <property type="entry name" value="Rieske"/>
    <property type="match status" value="1"/>
</dbReference>
<proteinExistence type="inferred from homology"/>
<dbReference type="GO" id="GO:0051537">
    <property type="term" value="F:2 iron, 2 sulfur cluster binding"/>
    <property type="evidence" value="ECO:0007669"/>
    <property type="project" value="UniProtKB-KW"/>
</dbReference>
<dbReference type="PANTHER" id="PTHR43557:SF2">
    <property type="entry name" value="RIESKE DOMAIN-CONTAINING PROTEIN-RELATED"/>
    <property type="match status" value="1"/>
</dbReference>
<feature type="domain" description="Rieske" evidence="10">
    <location>
        <begin position="7"/>
        <end position="107"/>
    </location>
</feature>
<accession>A0A3M7SZ63</accession>
<dbReference type="Pfam" id="PF14759">
    <property type="entry name" value="Reductase_C"/>
    <property type="match status" value="1"/>
</dbReference>
<keyword evidence="7" id="KW-0560">Oxidoreductase</keyword>
<dbReference type="Gene3D" id="2.102.10.10">
    <property type="entry name" value="Rieske [2Fe-2S] iron-sulphur domain"/>
    <property type="match status" value="1"/>
</dbReference>
<keyword evidence="12" id="KW-1185">Reference proteome</keyword>
<comment type="caution">
    <text evidence="11">The sequence shown here is derived from an EMBL/GenBank/DDBJ whole genome shotgun (WGS) entry which is preliminary data.</text>
</comment>
<reference evidence="11 12" key="1">
    <citation type="journal article" date="2018" name="Sci. Rep.">
        <title>Genomic signatures of local adaptation to the degree of environmental predictability in rotifers.</title>
        <authorList>
            <person name="Franch-Gras L."/>
            <person name="Hahn C."/>
            <person name="Garcia-Roger E.M."/>
            <person name="Carmona M.J."/>
            <person name="Serra M."/>
            <person name="Gomez A."/>
        </authorList>
    </citation>
    <scope>NUCLEOTIDE SEQUENCE [LARGE SCALE GENOMIC DNA]</scope>
    <source>
        <strain evidence="11">HYR1</strain>
    </source>
</reference>
<evidence type="ECO:0000256" key="1">
    <source>
        <dbReference type="ARBA" id="ARBA00001974"/>
    </source>
</evidence>
<dbReference type="GO" id="GO:0005737">
    <property type="term" value="C:cytoplasm"/>
    <property type="evidence" value="ECO:0007669"/>
    <property type="project" value="TreeGrafter"/>
</dbReference>
<gene>
    <name evidence="11" type="ORF">BpHYR1_013368</name>
</gene>
<sequence>MSDRLEFKLCNQIEIEDNSMKEFEIDLGQEKKSKVLLIRQKDAFYCLAPKCSHYQVPLVNGVLIKDRLRCFAHGACFNIKTGDIEDYPGPDCVPKYEVFLDGQNDVFIRATKEELLTTKRLKQMSKVALRSDCAKQYPKCLIIGSGAAGIVCADTLREAGFENVVLLTKENCMPYDRPKLSKALNLTFDEIRLRKDDYFSQNGIKFCPNEDVEKIDFDHRKVFSSSGNVFDYDRLVIATGLRANPIPKTKGSDLKGIFTLRSFKDAQEIIEFFNNLNNDSHKPKIVLVGGSFISMELAAFFADKAQLTILSRLKPYENVFGTLVSSKVQKLHESKGIKFRIGSETDICEYTESAVRSGQVGLVKLKDNSELECDLCLVAIGGQPVTDFLTNSQVKLSLNNFVYVDKHMRTSVPNVYAAGDIAHFPKACLSGLEFSLSKNQKLDHVNIGHWGLASSLGRTAALSIVSEYSDEYKDKEISLRIVPFFWSSQHNKNIRFAGYNSNFELVIFHEDSTKQNEYKFAAFYILLNRVVAVCTLDWDPLCALFAEAMYNKIEVRREQVEKDPMENMKKLLASV</sequence>
<dbReference type="Gene3D" id="3.50.50.60">
    <property type="entry name" value="FAD/NAD(P)-binding domain"/>
    <property type="match status" value="2"/>
</dbReference>
<dbReference type="PROSITE" id="PS51296">
    <property type="entry name" value="RIESKE"/>
    <property type="match status" value="1"/>
</dbReference>
<evidence type="ECO:0000256" key="8">
    <source>
        <dbReference type="ARBA" id="ARBA00023004"/>
    </source>
</evidence>
<organism evidence="11 12">
    <name type="scientific">Brachionus plicatilis</name>
    <name type="common">Marine rotifer</name>
    <name type="synonym">Brachionus muelleri</name>
    <dbReference type="NCBI Taxonomy" id="10195"/>
    <lineage>
        <taxon>Eukaryota</taxon>
        <taxon>Metazoa</taxon>
        <taxon>Spiralia</taxon>
        <taxon>Gnathifera</taxon>
        <taxon>Rotifera</taxon>
        <taxon>Eurotatoria</taxon>
        <taxon>Monogononta</taxon>
        <taxon>Pseudotrocha</taxon>
        <taxon>Ploima</taxon>
        <taxon>Brachionidae</taxon>
        <taxon>Brachionus</taxon>
    </lineage>
</organism>
<evidence type="ECO:0000313" key="11">
    <source>
        <dbReference type="EMBL" id="RNA41113.1"/>
    </source>
</evidence>
<keyword evidence="4" id="KW-0001">2Fe-2S</keyword>
<evidence type="ECO:0000256" key="5">
    <source>
        <dbReference type="ARBA" id="ARBA00022723"/>
    </source>
</evidence>
<name>A0A3M7SZ63_BRAPC</name>
<keyword evidence="8" id="KW-0408">Iron</keyword>
<keyword evidence="6" id="KW-0274">FAD</keyword>
<keyword evidence="3" id="KW-0285">Flavoprotein</keyword>
<keyword evidence="5" id="KW-0479">Metal-binding</keyword>
<dbReference type="InterPro" id="IPR023753">
    <property type="entry name" value="FAD/NAD-binding_dom"/>
</dbReference>
<keyword evidence="9" id="KW-0411">Iron-sulfur</keyword>
<evidence type="ECO:0000256" key="7">
    <source>
        <dbReference type="ARBA" id="ARBA00023002"/>
    </source>
</evidence>
<evidence type="ECO:0000259" key="10">
    <source>
        <dbReference type="PROSITE" id="PS51296"/>
    </source>
</evidence>
<dbReference type="PRINTS" id="PR00411">
    <property type="entry name" value="PNDRDTASEI"/>
</dbReference>
<dbReference type="InterPro" id="IPR050446">
    <property type="entry name" value="FAD-oxidoreductase/Apoptosis"/>
</dbReference>
<dbReference type="SUPFAM" id="SSF50022">
    <property type="entry name" value="ISP domain"/>
    <property type="match status" value="1"/>
</dbReference>
<dbReference type="InterPro" id="IPR036922">
    <property type="entry name" value="Rieske_2Fe-2S_sf"/>
</dbReference>
<evidence type="ECO:0000313" key="12">
    <source>
        <dbReference type="Proteomes" id="UP000276133"/>
    </source>
</evidence>
<evidence type="ECO:0000256" key="2">
    <source>
        <dbReference type="ARBA" id="ARBA00006442"/>
    </source>
</evidence>
<dbReference type="AlphaFoldDB" id="A0A3M7SZ63"/>
<dbReference type="GO" id="GO:0046872">
    <property type="term" value="F:metal ion binding"/>
    <property type="evidence" value="ECO:0007669"/>
    <property type="project" value="UniProtKB-KW"/>
</dbReference>
<protein>
    <submittedName>
        <fullName evidence="11">Apoptosis-inducing factor 3-like isoform X1</fullName>
    </submittedName>
</protein>
<dbReference type="SUPFAM" id="SSF51905">
    <property type="entry name" value="FAD/NAD(P)-binding domain"/>
    <property type="match status" value="2"/>
</dbReference>
<evidence type="ECO:0000256" key="3">
    <source>
        <dbReference type="ARBA" id="ARBA00022630"/>
    </source>
</evidence>